<dbReference type="Proteomes" id="UP000502179">
    <property type="component" value="Chromosome"/>
</dbReference>
<name>A0A6G7PT31_9BACT</name>
<evidence type="ECO:0000313" key="1">
    <source>
        <dbReference type="EMBL" id="QIJ70834.1"/>
    </source>
</evidence>
<dbReference type="RefSeq" id="WP_166031057.1">
    <property type="nucleotide sequence ID" value="NZ_CP048877.1"/>
</dbReference>
<dbReference type="KEGG" id="tav:G4V39_00480"/>
<dbReference type="Pfam" id="PF11231">
    <property type="entry name" value="DUF3034"/>
    <property type="match status" value="1"/>
</dbReference>
<proteinExistence type="predicted"/>
<reference evidence="1 2" key="1">
    <citation type="submission" date="2020-02" db="EMBL/GenBank/DDBJ databases">
        <title>Genome analysis of Thermosulfuriphilus ammonigenes ST65T, an anaerobic thermophilic chemolithoautotrophic bacterium isolated from a deep-sea hydrothermal vent.</title>
        <authorList>
            <person name="Slobodkina G."/>
            <person name="Allioux M."/>
            <person name="Merkel A."/>
            <person name="Alain K."/>
            <person name="Jebbar M."/>
            <person name="Slobodkin A."/>
        </authorList>
    </citation>
    <scope>NUCLEOTIDE SEQUENCE [LARGE SCALE GENOMIC DNA]</scope>
    <source>
        <strain evidence="1 2">ST65</strain>
    </source>
</reference>
<evidence type="ECO:0000313" key="2">
    <source>
        <dbReference type="Proteomes" id="UP000502179"/>
    </source>
</evidence>
<gene>
    <name evidence="1" type="ORF">G4V39_00480</name>
</gene>
<protein>
    <submittedName>
        <fullName evidence="1">DUF3034 family protein</fullName>
    </submittedName>
</protein>
<dbReference type="AlphaFoldDB" id="A0A6G7PT31"/>
<dbReference type="InterPro" id="IPR021393">
    <property type="entry name" value="DUF3034"/>
</dbReference>
<sequence length="283" mass="30812">MKRGLISFVLGVCFFLWVSAVVQAGPPLTNAEGVGGCALNPFAYIGNPIPKDGKGLGGSAYVGMPQIGIWKIGLYGNKSPGSIGRIDWLALGANISLFNRVELGYSHEYVDIEHLQNVGKDNFSVKANLVRDGDFGLSYMPAISVGAIYKTTSYNAASDDNDIDYYVVATKMLGNLPVPVLLNAGLLSTKGIVRGVLGFGDDRDTVFFGNIELVVLKKFILGWEFEDNVDTDDAKTHSMWETHLAYMYNSDLMLVVSYAFTGDNENNENSFGDGFVFSLQYSF</sequence>
<organism evidence="1 2">
    <name type="scientific">Thermosulfuriphilus ammonigenes</name>
    <dbReference type="NCBI Taxonomy" id="1936021"/>
    <lineage>
        <taxon>Bacteria</taxon>
        <taxon>Pseudomonadati</taxon>
        <taxon>Thermodesulfobacteriota</taxon>
        <taxon>Thermodesulfobacteria</taxon>
        <taxon>Thermodesulfobacteriales</taxon>
        <taxon>Thermodesulfobacteriaceae</taxon>
        <taxon>Thermosulfuriphilus</taxon>
    </lineage>
</organism>
<dbReference type="EMBL" id="CP048877">
    <property type="protein sequence ID" value="QIJ70834.1"/>
    <property type="molecule type" value="Genomic_DNA"/>
</dbReference>
<keyword evidence="2" id="KW-1185">Reference proteome</keyword>
<accession>A0A6G7PT31</accession>